<dbReference type="Pfam" id="PF02330">
    <property type="entry name" value="MAM33"/>
    <property type="match status" value="1"/>
</dbReference>
<dbReference type="EMBL" id="BABT02000071">
    <property type="protein sequence ID" value="GAA96031.1"/>
    <property type="molecule type" value="Genomic_DNA"/>
</dbReference>
<dbReference type="STRING" id="764103.G7DZM1"/>
<name>G7DZM1_MIXOS</name>
<dbReference type="InParanoid" id="G7DZM1"/>
<dbReference type="RefSeq" id="XP_014565555.1">
    <property type="nucleotide sequence ID" value="XM_014710069.1"/>
</dbReference>
<dbReference type="SUPFAM" id="SSF54529">
    <property type="entry name" value="Mitochondrial glycoprotein MAM33-like"/>
    <property type="match status" value="1"/>
</dbReference>
<dbReference type="eggNOG" id="KOG2536">
    <property type="taxonomic scope" value="Eukaryota"/>
</dbReference>
<comment type="caution">
    <text evidence="2">The sequence shown here is derived from an EMBL/GenBank/DDBJ whole genome shotgun (WGS) entry which is preliminary data.</text>
</comment>
<feature type="region of interest" description="Disordered" evidence="1">
    <location>
        <begin position="144"/>
        <end position="169"/>
    </location>
</feature>
<sequence length="284" mass="31719">MSSTIFGADRAVAEMLRAVTRSSPHLLRNTLGRRAATLTRRNVLPAPRVNTFSAVTRSFSSSHRRQGGGTSDESLIAKLESEIEFETSNTEALATEPEFLKTFKQQGVWKIEDKSGQDEVTLTRSFGNESIKLLFSIADLDNQANEDGMEDESATAETDEEGNDLEEPGFPVRTSITINKPEGGALTIDAIAQDGVFVIDNIAFYSDALLASELTAEADWKRRGLYIGPQFSHLDESLQQEFEDYLEERGVDASLALFIPELADYKEQREYYRWLKKVKTFVEA</sequence>
<proteinExistence type="predicted"/>
<dbReference type="GO" id="GO:0005759">
    <property type="term" value="C:mitochondrial matrix"/>
    <property type="evidence" value="ECO:0007669"/>
    <property type="project" value="InterPro"/>
</dbReference>
<gene>
    <name evidence="2" type="primary">Mo02691</name>
    <name evidence="2" type="ORF">E5Q_02691</name>
</gene>
<reference evidence="2 3" key="1">
    <citation type="journal article" date="2011" name="J. Gen. Appl. Microbiol.">
        <title>Draft genome sequencing of the enigmatic basidiomycete Mixia osmundae.</title>
        <authorList>
            <person name="Nishida H."/>
            <person name="Nagatsuka Y."/>
            <person name="Sugiyama J."/>
        </authorList>
    </citation>
    <scope>NUCLEOTIDE SEQUENCE [LARGE SCALE GENOMIC DNA]</scope>
    <source>
        <strain evidence="3">CBS 9802 / IAM 14324 / JCM 22182 / KY 12970</strain>
    </source>
</reference>
<dbReference type="GO" id="GO:0042256">
    <property type="term" value="P:cytosolic ribosome assembly"/>
    <property type="evidence" value="ECO:0007669"/>
    <property type="project" value="TreeGrafter"/>
</dbReference>
<evidence type="ECO:0000313" key="3">
    <source>
        <dbReference type="Proteomes" id="UP000009131"/>
    </source>
</evidence>
<dbReference type="Proteomes" id="UP000009131">
    <property type="component" value="Unassembled WGS sequence"/>
</dbReference>
<dbReference type="InterPro" id="IPR003428">
    <property type="entry name" value="MAM33"/>
</dbReference>
<feature type="compositionally biased region" description="Acidic residues" evidence="1">
    <location>
        <begin position="147"/>
        <end position="167"/>
    </location>
</feature>
<dbReference type="Gene3D" id="3.10.280.10">
    <property type="entry name" value="Mitochondrial glycoprotein"/>
    <property type="match status" value="1"/>
</dbReference>
<accession>G7DZM1</accession>
<organism evidence="2 3">
    <name type="scientific">Mixia osmundae (strain CBS 9802 / IAM 14324 / JCM 22182 / KY 12970)</name>
    <dbReference type="NCBI Taxonomy" id="764103"/>
    <lineage>
        <taxon>Eukaryota</taxon>
        <taxon>Fungi</taxon>
        <taxon>Dikarya</taxon>
        <taxon>Basidiomycota</taxon>
        <taxon>Pucciniomycotina</taxon>
        <taxon>Mixiomycetes</taxon>
        <taxon>Mixiales</taxon>
        <taxon>Mixiaceae</taxon>
        <taxon>Mixia</taxon>
    </lineage>
</organism>
<dbReference type="HOGENOM" id="CLU_072692_0_0_1"/>
<keyword evidence="3" id="KW-1185">Reference proteome</keyword>
<dbReference type="PANTHER" id="PTHR10826:SF1">
    <property type="entry name" value="COMPLEMENT COMPONENT 1 Q SUBCOMPONENT-BINDING PROTEIN, MITOCHONDRIAL"/>
    <property type="match status" value="1"/>
</dbReference>
<dbReference type="AlphaFoldDB" id="G7DZM1"/>
<dbReference type="OMA" id="RWLNNVK"/>
<evidence type="ECO:0000256" key="1">
    <source>
        <dbReference type="SAM" id="MobiDB-lite"/>
    </source>
</evidence>
<evidence type="ECO:0000313" key="2">
    <source>
        <dbReference type="EMBL" id="GAA96031.1"/>
    </source>
</evidence>
<dbReference type="InterPro" id="IPR036561">
    <property type="entry name" value="MAM33_sf"/>
</dbReference>
<protein>
    <recommendedName>
        <fullName evidence="4">Mitochondrial glyco protein</fullName>
    </recommendedName>
</protein>
<reference evidence="2 3" key="2">
    <citation type="journal article" date="2012" name="Open Biol.">
        <title>Characteristics of nucleosomes and linker DNA regions on the genome of the basidiomycete Mixia osmundae revealed by mono- and dinucleosome mapping.</title>
        <authorList>
            <person name="Nishida H."/>
            <person name="Kondo S."/>
            <person name="Matsumoto T."/>
            <person name="Suzuki Y."/>
            <person name="Yoshikawa H."/>
            <person name="Taylor T.D."/>
            <person name="Sugiyama J."/>
        </authorList>
    </citation>
    <scope>NUCLEOTIDE SEQUENCE [LARGE SCALE GENOMIC DNA]</scope>
    <source>
        <strain evidence="3">CBS 9802 / IAM 14324 / JCM 22182 / KY 12970</strain>
    </source>
</reference>
<dbReference type="PANTHER" id="PTHR10826">
    <property type="entry name" value="COMPLEMENT COMPONENT 1"/>
    <property type="match status" value="1"/>
</dbReference>
<evidence type="ECO:0008006" key="4">
    <source>
        <dbReference type="Google" id="ProtNLM"/>
    </source>
</evidence>
<dbReference type="OrthoDB" id="278212at2759"/>
<dbReference type="FunCoup" id="G7DZM1">
    <property type="interactions" value="100"/>
</dbReference>